<proteinExistence type="predicted"/>
<feature type="transmembrane region" description="Helical" evidence="1">
    <location>
        <begin position="90"/>
        <end position="110"/>
    </location>
</feature>
<dbReference type="InterPro" id="IPR009571">
    <property type="entry name" value="SUR7/Rim9-like_fungi"/>
</dbReference>
<dbReference type="GO" id="GO:0032153">
    <property type="term" value="C:cell division site"/>
    <property type="evidence" value="ECO:0007669"/>
    <property type="project" value="TreeGrafter"/>
</dbReference>
<gene>
    <name evidence="2" type="ORF">EXIGLDRAFT_724905</name>
</gene>
<feature type="transmembrane region" description="Helical" evidence="1">
    <location>
        <begin position="161"/>
        <end position="180"/>
    </location>
</feature>
<keyword evidence="1" id="KW-0812">Transmembrane</keyword>
<evidence type="ECO:0000313" key="2">
    <source>
        <dbReference type="EMBL" id="KZV86293.1"/>
    </source>
</evidence>
<dbReference type="Gene3D" id="1.20.140.150">
    <property type="match status" value="1"/>
</dbReference>
<dbReference type="InParanoid" id="A0A165E899"/>
<feature type="transmembrane region" description="Helical" evidence="1">
    <location>
        <begin position="117"/>
        <end position="141"/>
    </location>
</feature>
<evidence type="ECO:0008006" key="4">
    <source>
        <dbReference type="Google" id="ProtNLM"/>
    </source>
</evidence>
<protein>
    <recommendedName>
        <fullName evidence="4">Pali-domain-containing protein</fullName>
    </recommendedName>
</protein>
<name>A0A165E899_EXIGL</name>
<dbReference type="GO" id="GO:0005886">
    <property type="term" value="C:plasma membrane"/>
    <property type="evidence" value="ECO:0007669"/>
    <property type="project" value="InterPro"/>
</dbReference>
<organism evidence="2 3">
    <name type="scientific">Exidia glandulosa HHB12029</name>
    <dbReference type="NCBI Taxonomy" id="1314781"/>
    <lineage>
        <taxon>Eukaryota</taxon>
        <taxon>Fungi</taxon>
        <taxon>Dikarya</taxon>
        <taxon>Basidiomycota</taxon>
        <taxon>Agaricomycotina</taxon>
        <taxon>Agaricomycetes</taxon>
        <taxon>Auriculariales</taxon>
        <taxon>Exidiaceae</taxon>
        <taxon>Exidia</taxon>
    </lineage>
</organism>
<reference evidence="2 3" key="1">
    <citation type="journal article" date="2016" name="Mol. Biol. Evol.">
        <title>Comparative Genomics of Early-Diverging Mushroom-Forming Fungi Provides Insights into the Origins of Lignocellulose Decay Capabilities.</title>
        <authorList>
            <person name="Nagy L.G."/>
            <person name="Riley R."/>
            <person name="Tritt A."/>
            <person name="Adam C."/>
            <person name="Daum C."/>
            <person name="Floudas D."/>
            <person name="Sun H."/>
            <person name="Yadav J.S."/>
            <person name="Pangilinan J."/>
            <person name="Larsson K.H."/>
            <person name="Matsuura K."/>
            <person name="Barry K."/>
            <person name="Labutti K."/>
            <person name="Kuo R."/>
            <person name="Ohm R.A."/>
            <person name="Bhattacharya S.S."/>
            <person name="Shirouzu T."/>
            <person name="Yoshinaga Y."/>
            <person name="Martin F.M."/>
            <person name="Grigoriev I.V."/>
            <person name="Hibbett D.S."/>
        </authorList>
    </citation>
    <scope>NUCLEOTIDE SEQUENCE [LARGE SCALE GENOMIC DNA]</scope>
    <source>
        <strain evidence="2 3">HHB12029</strain>
    </source>
</reference>
<dbReference type="Proteomes" id="UP000077266">
    <property type="component" value="Unassembled WGS sequence"/>
</dbReference>
<dbReference type="InterPro" id="IPR051380">
    <property type="entry name" value="pH-response_reg_palI/RIM9"/>
</dbReference>
<keyword evidence="1" id="KW-1133">Transmembrane helix</keyword>
<feature type="transmembrane region" description="Helical" evidence="1">
    <location>
        <begin position="12"/>
        <end position="33"/>
    </location>
</feature>
<keyword evidence="1" id="KW-0472">Membrane</keyword>
<dbReference type="Pfam" id="PF06687">
    <property type="entry name" value="SUR7"/>
    <property type="match status" value="1"/>
</dbReference>
<dbReference type="STRING" id="1314781.A0A165E899"/>
<dbReference type="OrthoDB" id="2354757at2759"/>
<evidence type="ECO:0000256" key="1">
    <source>
        <dbReference type="SAM" id="Phobius"/>
    </source>
</evidence>
<dbReference type="PANTHER" id="PTHR28013:SF4">
    <property type="entry name" value="MARVEL DOMAIN-CONTAINING PROTEIN"/>
    <property type="match status" value="1"/>
</dbReference>
<sequence length="201" mass="21341">MLNFDRSTCVPGTIFLIVAFAAGFLASISLPFLSALEVVRVNLFSVGQIRLGIWTGCTYDPHDNKHCLPTGHGYEFIGLDGFVSASWTRGLAITPVATGVTAIALVLALIPGGKYGLFASGTSFLAAFLMLLAFACDIALLAKTKNVYDAPGISTSAGAGFWLTFVSFIFLCVAGCTVCIGHRRSNGESIELGGVFKRFRR</sequence>
<evidence type="ECO:0000313" key="3">
    <source>
        <dbReference type="Proteomes" id="UP000077266"/>
    </source>
</evidence>
<dbReference type="PANTHER" id="PTHR28013">
    <property type="entry name" value="PROTEIN DCV1-RELATED"/>
    <property type="match status" value="1"/>
</dbReference>
<accession>A0A165E899</accession>
<dbReference type="GO" id="GO:0035838">
    <property type="term" value="C:growing cell tip"/>
    <property type="evidence" value="ECO:0007669"/>
    <property type="project" value="TreeGrafter"/>
</dbReference>
<dbReference type="EMBL" id="KV426160">
    <property type="protein sequence ID" value="KZV86293.1"/>
    <property type="molecule type" value="Genomic_DNA"/>
</dbReference>
<keyword evidence="3" id="KW-1185">Reference proteome</keyword>
<dbReference type="AlphaFoldDB" id="A0A165E899"/>